<protein>
    <submittedName>
        <fullName evidence="1">Nucleoid-associated protein</fullName>
    </submittedName>
</protein>
<dbReference type="EMBL" id="WACR01000006">
    <property type="protein sequence ID" value="KAB1063962.1"/>
    <property type="molecule type" value="Genomic_DNA"/>
</dbReference>
<dbReference type="AlphaFoldDB" id="A0A6N6M6D7"/>
<reference evidence="1 2" key="1">
    <citation type="submission" date="2019-09" db="EMBL/GenBank/DDBJ databases">
        <title>Genomes of Cryomorphaceae.</title>
        <authorList>
            <person name="Bowman J.P."/>
        </authorList>
    </citation>
    <scope>NUCLEOTIDE SEQUENCE [LARGE SCALE GENOMIC DNA]</scope>
    <source>
        <strain evidence="1 2">KCTC 52047</strain>
    </source>
</reference>
<keyword evidence="2" id="KW-1185">Reference proteome</keyword>
<sequence>MVVFSEAELLKCIVHKVGNKSRNESLFTSERSLELTEDILDSLHKYFFKPFRKQQDFYKFTHNSGDTSRNDLFHYCDMLFHDQSKFEEISMQIARHLFEQGTHPQIKTGECCVAFFDNMVIEGEPVEAVGIFKNESKDQFLKIVDGHSQINLKPDEGINTNKLDKGCIIFNTEKDSGFRLLTIDANAYDTQYWNEKFLQVVPDATDSFYTAKTFEMVNSFANEVVNEEEAPQERIQMLDRTVKYFEEKEKFDVDDFVDEVIQTDAYKEQFKDYKQKFQEDNHFEPREEESFQIDEKRVKESKKQIKSTIKLDGQIQIKLNFNNESQVDHYLERGFDNEKQMNFYKVYFREEKH</sequence>
<accession>A0A6N6M6D7</accession>
<comment type="caution">
    <text evidence="1">The sequence shown here is derived from an EMBL/GenBank/DDBJ whole genome shotgun (WGS) entry which is preliminary data.</text>
</comment>
<gene>
    <name evidence="1" type="ORF">F3059_07960</name>
</gene>
<dbReference type="OrthoDB" id="9153118at2"/>
<evidence type="ECO:0000313" key="1">
    <source>
        <dbReference type="EMBL" id="KAB1063962.1"/>
    </source>
</evidence>
<dbReference type="Proteomes" id="UP000435357">
    <property type="component" value="Unassembled WGS sequence"/>
</dbReference>
<dbReference type="RefSeq" id="WP_151167999.1">
    <property type="nucleotide sequence ID" value="NZ_WACR01000006.1"/>
</dbReference>
<evidence type="ECO:0000313" key="2">
    <source>
        <dbReference type="Proteomes" id="UP000435357"/>
    </source>
</evidence>
<organism evidence="1 2">
    <name type="scientific">Salibacter halophilus</name>
    <dbReference type="NCBI Taxonomy" id="1803916"/>
    <lineage>
        <taxon>Bacteria</taxon>
        <taxon>Pseudomonadati</taxon>
        <taxon>Bacteroidota</taxon>
        <taxon>Flavobacteriia</taxon>
        <taxon>Flavobacteriales</taxon>
        <taxon>Salibacteraceae</taxon>
        <taxon>Salibacter</taxon>
    </lineage>
</organism>
<name>A0A6N6M6D7_9FLAO</name>
<proteinExistence type="predicted"/>